<evidence type="ECO:0000313" key="3">
    <source>
        <dbReference type="Proteomes" id="UP001283361"/>
    </source>
</evidence>
<evidence type="ECO:0000256" key="1">
    <source>
        <dbReference type="SAM" id="MobiDB-lite"/>
    </source>
</evidence>
<proteinExistence type="predicted"/>
<evidence type="ECO:0000313" key="2">
    <source>
        <dbReference type="EMBL" id="KAK3704446.1"/>
    </source>
</evidence>
<accession>A0AAE0XQX5</accession>
<reference evidence="2" key="1">
    <citation type="journal article" date="2023" name="G3 (Bethesda)">
        <title>A reference genome for the long-term kleptoplast-retaining sea slug Elysia crispata morphotype clarki.</title>
        <authorList>
            <person name="Eastman K.E."/>
            <person name="Pendleton A.L."/>
            <person name="Shaikh M.A."/>
            <person name="Suttiyut T."/>
            <person name="Ogas R."/>
            <person name="Tomko P."/>
            <person name="Gavelis G."/>
            <person name="Widhalm J.R."/>
            <person name="Wisecaver J.H."/>
        </authorList>
    </citation>
    <scope>NUCLEOTIDE SEQUENCE</scope>
    <source>
        <strain evidence="2">ECLA1</strain>
    </source>
</reference>
<feature type="compositionally biased region" description="Polar residues" evidence="1">
    <location>
        <begin position="219"/>
        <end position="228"/>
    </location>
</feature>
<sequence>MSLFSGPGQPEDQRCQQTLKSSTQLCRTWKGLGLVSEAESSHCVHSAKLTSHCLDQCPAHGSEERKYFSIRCFGREEVRTTSDKHRTTETLLSRDAMSCNYYRVMPEPPRAEVYGFKKVTQEELGNIISRLSRPTYNSRVHTVETHKAHNYRKIHSAPPPRTPTQCSRRRLSTPNPSNVIATMRLSNSDNNNNNNYNNIGSSTPSPNPTSAENVAATPDPTSDGNNQPIDVENTDIIDGSNRDNSNDTNDITTFDENDEEANENTSESMSPGPGLPSPPPQPPGPLSERKMTELELRRFLRRIQRPTRASSRSRRDYVPEEDDEIMAGDDFATFNTVERNRRPLTTTERRKAFFLLSRPTAASKAKSSVDSAFCFADEEERKANRNLNLPFKYPHAPEVRVVTPGEASSIVSRVSCPTRASLRGAGPPCYRSSPDYNAVRGQHPSLPLVSGLARTPNVSQIVNRLHYGTTKRIVVVVREEETEESEEDRRGSRGTSCEDERGRHRRAAPSARRLQKSSSTRGQVHNSRRSYHGYHTAATPITAWS</sequence>
<organism evidence="2 3">
    <name type="scientific">Elysia crispata</name>
    <name type="common">lettuce slug</name>
    <dbReference type="NCBI Taxonomy" id="231223"/>
    <lineage>
        <taxon>Eukaryota</taxon>
        <taxon>Metazoa</taxon>
        <taxon>Spiralia</taxon>
        <taxon>Lophotrochozoa</taxon>
        <taxon>Mollusca</taxon>
        <taxon>Gastropoda</taxon>
        <taxon>Heterobranchia</taxon>
        <taxon>Euthyneura</taxon>
        <taxon>Panpulmonata</taxon>
        <taxon>Sacoglossa</taxon>
        <taxon>Placobranchoidea</taxon>
        <taxon>Plakobranchidae</taxon>
        <taxon>Elysia</taxon>
    </lineage>
</organism>
<dbReference type="AlphaFoldDB" id="A0AAE0XQX5"/>
<feature type="compositionally biased region" description="Pro residues" evidence="1">
    <location>
        <begin position="273"/>
        <end position="285"/>
    </location>
</feature>
<protein>
    <submittedName>
        <fullName evidence="2">Uncharacterized protein</fullName>
    </submittedName>
</protein>
<gene>
    <name evidence="2" type="ORF">RRG08_008819</name>
</gene>
<feature type="compositionally biased region" description="Polar residues" evidence="1">
    <location>
        <begin position="516"/>
        <end position="525"/>
    </location>
</feature>
<name>A0AAE0XQX5_9GAST</name>
<feature type="compositionally biased region" description="Acidic residues" evidence="1">
    <location>
        <begin position="253"/>
        <end position="262"/>
    </location>
</feature>
<dbReference type="EMBL" id="JAWDGP010007796">
    <property type="protein sequence ID" value="KAK3704446.1"/>
    <property type="molecule type" value="Genomic_DNA"/>
</dbReference>
<feature type="compositionally biased region" description="Basic and acidic residues" evidence="1">
    <location>
        <begin position="487"/>
        <end position="502"/>
    </location>
</feature>
<keyword evidence="3" id="KW-1185">Reference proteome</keyword>
<feature type="compositionally biased region" description="Low complexity" evidence="1">
    <location>
        <begin position="186"/>
        <end position="202"/>
    </location>
</feature>
<dbReference type="Proteomes" id="UP001283361">
    <property type="component" value="Unassembled WGS sequence"/>
</dbReference>
<comment type="caution">
    <text evidence="2">The sequence shown here is derived from an EMBL/GenBank/DDBJ whole genome shotgun (WGS) entry which is preliminary data.</text>
</comment>
<feature type="region of interest" description="Disordered" evidence="1">
    <location>
        <begin position="479"/>
        <end position="545"/>
    </location>
</feature>
<feature type="region of interest" description="Disordered" evidence="1">
    <location>
        <begin position="150"/>
        <end position="288"/>
    </location>
</feature>